<name>A9U6E7_PHYPA</name>
<dbReference type="AlphaFoldDB" id="A9U6E7"/>
<protein>
    <submittedName>
        <fullName evidence="2">Predicted protein</fullName>
    </submittedName>
</protein>
<feature type="region of interest" description="Disordered" evidence="1">
    <location>
        <begin position="59"/>
        <end position="79"/>
    </location>
</feature>
<organism>
    <name type="scientific">Physcomitrium patens</name>
    <name type="common">Spreading-leaved earth moss</name>
    <name type="synonym">Physcomitrella patens</name>
    <dbReference type="NCBI Taxonomy" id="3218"/>
    <lineage>
        <taxon>Eukaryota</taxon>
        <taxon>Viridiplantae</taxon>
        <taxon>Streptophyta</taxon>
        <taxon>Embryophyta</taxon>
        <taxon>Bryophyta</taxon>
        <taxon>Bryophytina</taxon>
        <taxon>Bryopsida</taxon>
        <taxon>Funariidae</taxon>
        <taxon>Funariales</taxon>
        <taxon>Funariaceae</taxon>
        <taxon>Physcomitrium</taxon>
    </lineage>
</organism>
<dbReference type="EMBL" id="DS545938">
    <property type="protein sequence ID" value="EDQ48755.1"/>
    <property type="molecule type" value="Genomic_DNA"/>
</dbReference>
<evidence type="ECO:0000256" key="1">
    <source>
        <dbReference type="SAM" id="MobiDB-lite"/>
    </source>
</evidence>
<accession>A9U6E7</accession>
<proteinExistence type="predicted"/>
<reference evidence="2" key="1">
    <citation type="journal article" date="2008" name="Science">
        <title>The Physcomitrella genome reveals evolutionary insights into the conquest of land by plants.</title>
        <authorList>
            <person name="Rensing S."/>
            <person name="Lang D."/>
            <person name="Zimmer A."/>
            <person name="Terry A."/>
            <person name="Salamov A."/>
            <person name="Shapiro H."/>
            <person name="Nishiyama T."/>
            <person name="Perroud P.-F."/>
            <person name="Lindquist E."/>
            <person name="Kamisugi Y."/>
            <person name="Tanahashi T."/>
            <person name="Sakakibara K."/>
            <person name="Fujita T."/>
            <person name="Oishi K."/>
            <person name="Shin-I T."/>
            <person name="Kuroki Y."/>
            <person name="Toyoda A."/>
            <person name="Suzuki Y."/>
            <person name="Hashimoto A."/>
            <person name="Yamaguchi K."/>
            <person name="Sugano A."/>
            <person name="Kohara Y."/>
            <person name="Fujiyama A."/>
            <person name="Anterola A."/>
            <person name="Aoki S."/>
            <person name="Ashton N."/>
            <person name="Barbazuk W.B."/>
            <person name="Barker E."/>
            <person name="Bennetzen J."/>
            <person name="Bezanilla M."/>
            <person name="Blankenship R."/>
            <person name="Cho S.H."/>
            <person name="Dutcher S."/>
            <person name="Estelle M."/>
            <person name="Fawcett J.A."/>
            <person name="Gundlach H."/>
            <person name="Hanada K."/>
            <person name="Heyl A."/>
            <person name="Hicks K.A."/>
            <person name="Hugh J."/>
            <person name="Lohr M."/>
            <person name="Mayer K."/>
            <person name="Melkozernov A."/>
            <person name="Murata T."/>
            <person name="Nelson D."/>
            <person name="Pils B."/>
            <person name="Prigge M."/>
            <person name="Reiss B."/>
            <person name="Renner T."/>
            <person name="Rombauts S."/>
            <person name="Rushton P."/>
            <person name="Sanderfoot A."/>
            <person name="Schween G."/>
            <person name="Shiu S.-H."/>
            <person name="Stueber K."/>
            <person name="Theodoulou F.L."/>
            <person name="Tu H."/>
            <person name="Van de Peer Y."/>
            <person name="Verrier P.J."/>
            <person name="Waters E."/>
            <person name="Wood A."/>
            <person name="Yang L."/>
            <person name="Cove D."/>
            <person name="Cuming A."/>
            <person name="Hasebe M."/>
            <person name="Lucas S."/>
            <person name="Mishler D.B."/>
            <person name="Reski R."/>
            <person name="Grigoriev I."/>
            <person name="Quatrano R.S."/>
            <person name="Boore J.L."/>
        </authorList>
    </citation>
    <scope>NUCLEOTIDE SEQUENCE [LARGE SCALE GENOMIC DNA]</scope>
</reference>
<evidence type="ECO:0000313" key="2">
    <source>
        <dbReference type="EMBL" id="EDQ48755.1"/>
    </source>
</evidence>
<sequence length="226" mass="26046">MMRGAEAIKKKTGWNDLIDAINIKAYLCGDKHDDDMHDAMVEEKRGRTIHEEDVIELENKRRSPRNKEASKEQKTEKKRQMTAKAIMVDALDTRVIVDEEEEIGQVFVQFAMPETRNKVDMENKVSFKHVEGKREHQVECTPLGFTGIRKDAQEVSVNTCSKCENEGIESSSYSVLYWARATTEIYVRLGDFKDPILALVDHGSEIKIIPRTLFDREKWSIDIGQR</sequence>
<gene>
    <name evidence="2" type="ORF">PHYPADRAFT_103188</name>
</gene>